<evidence type="ECO:0000313" key="1">
    <source>
        <dbReference type="EMBL" id="PWN53156.1"/>
    </source>
</evidence>
<gene>
    <name evidence="1" type="ORF">IE53DRAFT_384381</name>
</gene>
<organism evidence="1 2">
    <name type="scientific">Violaceomyces palustris</name>
    <dbReference type="NCBI Taxonomy" id="1673888"/>
    <lineage>
        <taxon>Eukaryota</taxon>
        <taxon>Fungi</taxon>
        <taxon>Dikarya</taxon>
        <taxon>Basidiomycota</taxon>
        <taxon>Ustilaginomycotina</taxon>
        <taxon>Ustilaginomycetes</taxon>
        <taxon>Violaceomycetales</taxon>
        <taxon>Violaceomycetaceae</taxon>
        <taxon>Violaceomyces</taxon>
    </lineage>
</organism>
<dbReference type="EMBL" id="KZ819739">
    <property type="protein sequence ID" value="PWN53156.1"/>
    <property type="molecule type" value="Genomic_DNA"/>
</dbReference>
<proteinExistence type="predicted"/>
<accession>A0ACD0P511</accession>
<protein>
    <submittedName>
        <fullName evidence="1">DUF605-domain-containing protein</fullName>
    </submittedName>
</protein>
<keyword evidence="2" id="KW-1185">Reference proteome</keyword>
<reference evidence="1 2" key="1">
    <citation type="journal article" date="2018" name="Mol. Biol. Evol.">
        <title>Broad Genomic Sampling Reveals a Smut Pathogenic Ancestry of the Fungal Clade Ustilaginomycotina.</title>
        <authorList>
            <person name="Kijpornyongpan T."/>
            <person name="Mondo S.J."/>
            <person name="Barry K."/>
            <person name="Sandor L."/>
            <person name="Lee J."/>
            <person name="Lipzen A."/>
            <person name="Pangilinan J."/>
            <person name="LaButti K."/>
            <person name="Hainaut M."/>
            <person name="Henrissat B."/>
            <person name="Grigoriev I.V."/>
            <person name="Spatafora J.W."/>
            <person name="Aime M.C."/>
        </authorList>
    </citation>
    <scope>NUCLEOTIDE SEQUENCE [LARGE SCALE GENOMIC DNA]</scope>
    <source>
        <strain evidence="1 2">SA 807</strain>
    </source>
</reference>
<name>A0ACD0P511_9BASI</name>
<dbReference type="Proteomes" id="UP000245626">
    <property type="component" value="Unassembled WGS sequence"/>
</dbReference>
<evidence type="ECO:0000313" key="2">
    <source>
        <dbReference type="Proteomes" id="UP000245626"/>
    </source>
</evidence>
<sequence length="600" mass="62786">MEKPFGAAPPELKQIAPFLQRANELRTADPVMAYWCSYYAAQQGISSGLDSKQSKLFLLDLMDSLEAQKAKLSSNDAVTDDAASCAYVENFALKVFVGADNEDRAAKATKATARKFIAASNFIELLKVFGQLEPEMAEKLKYAKWKAADIAKALREGRTPVPGPAGGLQETGVELDDSAAQVQEDAYIAREMAKLTTTGDTSTPPTGEPTAISSDHQQNFTEGTSISESMETSSQVDEEQSRPGITRSLSATKARASISHPSPNFSKPLQHQLPPVEPLQGDLPQGHTIPSSFPASTTTTTKLASDSPDLSGSPPANFVPELSHRTGFTPPATTFPATSAPQTPSSSINNNNTGPQSGGGSFFNFPSSPGSMPLGPSPTPGSSRPLPIPPPKDGLPLPPGPPLHLGSGGPTSANLSPHFPSTPGSPGPSSGILGPTSGVGFAPGSVTSPPFPQIPSAPPLPPPTPADLNGIGMSKTTSQEKDELDPTSSHPFFPPPPPSSNISSAGINDRPSIAPGNIPTPLQPPSLNKTLPQSVQAPVATLPAADPQTEALPETLIPKLSTRVQKLARWASSAIDYDDLETARKQLREALDILEGRIKE</sequence>